<evidence type="ECO:0000313" key="2">
    <source>
        <dbReference type="Proteomes" id="UP000001208"/>
    </source>
</evidence>
<dbReference type="EMBL" id="CP001100">
    <property type="protein sequence ID" value="ACF13119.1"/>
    <property type="molecule type" value="Genomic_DNA"/>
</dbReference>
<gene>
    <name evidence="1" type="ordered locus">Ctha_0649</name>
</gene>
<reference evidence="1 2" key="1">
    <citation type="submission" date="2008-06" db="EMBL/GenBank/DDBJ databases">
        <title>Complete sequence of Chloroherpeton thalassium ATCC 35110.</title>
        <authorList>
            <consortium name="US DOE Joint Genome Institute"/>
            <person name="Lucas S."/>
            <person name="Copeland A."/>
            <person name="Lapidus A."/>
            <person name="Glavina del Rio T."/>
            <person name="Dalin E."/>
            <person name="Tice H."/>
            <person name="Bruce D."/>
            <person name="Goodwin L."/>
            <person name="Pitluck S."/>
            <person name="Schmutz J."/>
            <person name="Larimer F."/>
            <person name="Land M."/>
            <person name="Hauser L."/>
            <person name="Kyrpides N."/>
            <person name="Mikhailova N."/>
            <person name="Liu Z."/>
            <person name="Li T."/>
            <person name="Zhao F."/>
            <person name="Overmann J."/>
            <person name="Bryant D.A."/>
            <person name="Richardson P."/>
        </authorList>
    </citation>
    <scope>NUCLEOTIDE SEQUENCE [LARGE SCALE GENOMIC DNA]</scope>
    <source>
        <strain evidence="2">ATCC 35110 / GB-78</strain>
    </source>
</reference>
<accession>B3QVR2</accession>
<protein>
    <submittedName>
        <fullName evidence="1">Uncharacterized protein</fullName>
    </submittedName>
</protein>
<keyword evidence="2" id="KW-1185">Reference proteome</keyword>
<proteinExistence type="predicted"/>
<dbReference type="AlphaFoldDB" id="B3QVR2"/>
<dbReference type="HOGENOM" id="CLU_102100_0_0_10"/>
<organism evidence="1 2">
    <name type="scientific">Chloroherpeton thalassium (strain ATCC 35110 / GB-78)</name>
    <dbReference type="NCBI Taxonomy" id="517418"/>
    <lineage>
        <taxon>Bacteria</taxon>
        <taxon>Pseudomonadati</taxon>
        <taxon>Chlorobiota</taxon>
        <taxon>Chlorobiia</taxon>
        <taxon>Chlorobiales</taxon>
        <taxon>Chloroherpetonaceae</taxon>
        <taxon>Chloroherpeton</taxon>
    </lineage>
</organism>
<name>B3QVR2_CHLT3</name>
<evidence type="ECO:0000313" key="1">
    <source>
        <dbReference type="EMBL" id="ACF13119.1"/>
    </source>
</evidence>
<dbReference type="eggNOG" id="COG2427">
    <property type="taxonomic scope" value="Bacteria"/>
</dbReference>
<sequence>MTQEMQLAEINRKLDVLLERSEDMEMRVQMIEDLKDDLMPVLNEMTMVAIDELQEVSSAFTMEDFFRLVKKVAMNTRTLEEMLDRAMATNEFLTDAQPMLNDVTLSVVEQLEGMQQKGYFGFFAAAGQALDNAFSNTKKSDLDAMASNLSAVFEGIQAFTNAGNNKEGN</sequence>
<dbReference type="KEGG" id="cts:Ctha_0649"/>
<dbReference type="STRING" id="517418.Ctha_0649"/>
<dbReference type="Proteomes" id="UP000001208">
    <property type="component" value="Chromosome"/>
</dbReference>